<dbReference type="AlphaFoldDB" id="A0A8H6AM19"/>
<dbReference type="RefSeq" id="XP_037188683.1">
    <property type="nucleotide sequence ID" value="XM_037341264.1"/>
</dbReference>
<gene>
    <name evidence="1" type="ORF">Bfra_010935</name>
</gene>
<comment type="caution">
    <text evidence="1">The sequence shown here is derived from an EMBL/GenBank/DDBJ whole genome shotgun (WGS) entry which is preliminary data.</text>
</comment>
<dbReference type="EMBL" id="JABFCT010000016">
    <property type="protein sequence ID" value="KAF5869735.1"/>
    <property type="molecule type" value="Genomic_DNA"/>
</dbReference>
<dbReference type="GeneID" id="59264956"/>
<reference evidence="1 2" key="1">
    <citation type="journal article" date="2020" name="Phytopathology">
        <title>A high-quality genome resource of Botrytis fragariae, a new and rapidly spreading fungal pathogen causing strawberry gray mold in the U.S.A.</title>
        <authorList>
            <person name="Wu Y."/>
            <person name="Saski C.A."/>
            <person name="Schnabel G."/>
            <person name="Xiao S."/>
            <person name="Hu M."/>
        </authorList>
    </citation>
    <scope>NUCLEOTIDE SEQUENCE [LARGE SCALE GENOMIC DNA]</scope>
    <source>
        <strain evidence="1 2">BVB16</strain>
    </source>
</reference>
<evidence type="ECO:0000313" key="2">
    <source>
        <dbReference type="Proteomes" id="UP000531561"/>
    </source>
</evidence>
<sequence>MKLLHKIEFEFGRAGNRIRTTAVSSSLFKIREETLPFGFGVLQQYILFRVEIGKSFSTTYSISAFLVAIIRREKDCGLY</sequence>
<organism evidence="1 2">
    <name type="scientific">Botrytis fragariae</name>
    <dbReference type="NCBI Taxonomy" id="1964551"/>
    <lineage>
        <taxon>Eukaryota</taxon>
        <taxon>Fungi</taxon>
        <taxon>Dikarya</taxon>
        <taxon>Ascomycota</taxon>
        <taxon>Pezizomycotina</taxon>
        <taxon>Leotiomycetes</taxon>
        <taxon>Helotiales</taxon>
        <taxon>Sclerotiniaceae</taxon>
        <taxon>Botrytis</taxon>
    </lineage>
</organism>
<protein>
    <submittedName>
        <fullName evidence="1">Uncharacterized protein</fullName>
    </submittedName>
</protein>
<proteinExistence type="predicted"/>
<keyword evidence="2" id="KW-1185">Reference proteome</keyword>
<evidence type="ECO:0000313" key="1">
    <source>
        <dbReference type="EMBL" id="KAF5869735.1"/>
    </source>
</evidence>
<name>A0A8H6AM19_9HELO</name>
<dbReference type="Proteomes" id="UP000531561">
    <property type="component" value="Unassembled WGS sequence"/>
</dbReference>
<accession>A0A8H6AM19</accession>